<dbReference type="EMBL" id="CAXITT010000189">
    <property type="protein sequence ID" value="CAL1535025.1"/>
    <property type="molecule type" value="Genomic_DNA"/>
</dbReference>
<evidence type="ECO:0000313" key="2">
    <source>
        <dbReference type="Proteomes" id="UP001497497"/>
    </source>
</evidence>
<protein>
    <submittedName>
        <fullName evidence="1">Uncharacterized protein</fullName>
    </submittedName>
</protein>
<keyword evidence="2" id="KW-1185">Reference proteome</keyword>
<accession>A0AAV2HLT4</accession>
<proteinExistence type="predicted"/>
<sequence>MLLSKRCLRQLDRMCFPMCPDSLLKDAVLSRMFNCIGLSRDCLEAQITFSYELDFAMDPISAIIVQRLSNHVMLPEVMTGSKILNLVWYLRNNKSVRLNDMQRTDITIK</sequence>
<gene>
    <name evidence="1" type="ORF">GSLYS_00008985001</name>
</gene>
<dbReference type="AlphaFoldDB" id="A0AAV2HLT4"/>
<organism evidence="1 2">
    <name type="scientific">Lymnaea stagnalis</name>
    <name type="common">Great pond snail</name>
    <name type="synonym">Helix stagnalis</name>
    <dbReference type="NCBI Taxonomy" id="6523"/>
    <lineage>
        <taxon>Eukaryota</taxon>
        <taxon>Metazoa</taxon>
        <taxon>Spiralia</taxon>
        <taxon>Lophotrochozoa</taxon>
        <taxon>Mollusca</taxon>
        <taxon>Gastropoda</taxon>
        <taxon>Heterobranchia</taxon>
        <taxon>Euthyneura</taxon>
        <taxon>Panpulmonata</taxon>
        <taxon>Hygrophila</taxon>
        <taxon>Lymnaeoidea</taxon>
        <taxon>Lymnaeidae</taxon>
        <taxon>Lymnaea</taxon>
    </lineage>
</organism>
<evidence type="ECO:0000313" key="1">
    <source>
        <dbReference type="EMBL" id="CAL1535025.1"/>
    </source>
</evidence>
<dbReference type="Proteomes" id="UP001497497">
    <property type="component" value="Unassembled WGS sequence"/>
</dbReference>
<comment type="caution">
    <text evidence="1">The sequence shown here is derived from an EMBL/GenBank/DDBJ whole genome shotgun (WGS) entry which is preliminary data.</text>
</comment>
<reference evidence="1 2" key="1">
    <citation type="submission" date="2024-04" db="EMBL/GenBank/DDBJ databases">
        <authorList>
            <consortium name="Genoscope - CEA"/>
            <person name="William W."/>
        </authorList>
    </citation>
    <scope>NUCLEOTIDE SEQUENCE [LARGE SCALE GENOMIC DNA]</scope>
</reference>
<name>A0AAV2HLT4_LYMST</name>